<dbReference type="KEGG" id="vg:11541254"/>
<keyword evidence="2" id="KW-1185">Reference proteome</keyword>
<dbReference type="OrthoDB" id="24355at10239"/>
<evidence type="ECO:0000313" key="2">
    <source>
        <dbReference type="Proteomes" id="UP000005428"/>
    </source>
</evidence>
<sequence length="110" mass="11873">MLAAVERIRDRIEQAGIRAVIDPRDINPPCVWVTVDQLRDTFLHGDPEVDVRVTAIVPDNGHRVALANLSDLVDQLLASGIVFDQPIEPEAVTLPSGGSALPAMKLVTTV</sequence>
<proteinExistence type="predicted"/>
<dbReference type="GeneID" id="11541254"/>
<name>G9FGV4_9CAUD</name>
<dbReference type="Proteomes" id="UP000005428">
    <property type="component" value="Segment"/>
</dbReference>
<reference evidence="1 2" key="1">
    <citation type="submission" date="2011-06" db="EMBL/GenBank/DDBJ databases">
        <title>Small but sufficient: a novel Rhodococcus phage RRH1.</title>
        <authorList>
            <person name="Petrovski S."/>
        </authorList>
    </citation>
    <scope>NUCLEOTIDE SEQUENCE [LARGE SCALE GENOMIC DNA]</scope>
</reference>
<dbReference type="RefSeq" id="YP_005087033.1">
    <property type="nucleotide sequence ID" value="NC_016651.1"/>
</dbReference>
<evidence type="ECO:0000313" key="1">
    <source>
        <dbReference type="EMBL" id="AEV51843.1"/>
    </source>
</evidence>
<organism evidence="1 2">
    <name type="scientific">Rhodococcus phage RRH1</name>
    <dbReference type="NCBI Taxonomy" id="1109717"/>
    <lineage>
        <taxon>Viruses</taxon>
        <taxon>Duplodnaviria</taxon>
        <taxon>Heunggongvirae</taxon>
        <taxon>Uroviricota</taxon>
        <taxon>Caudoviricetes</taxon>
        <taxon>Caudoviricetes incertae sedis</taxon>
        <taxon>Edwardsroadvirus</taxon>
        <taxon>Edwardsroadvirus RRH1</taxon>
    </lineage>
</organism>
<dbReference type="EMBL" id="JN116822">
    <property type="protein sequence ID" value="AEV51843.1"/>
    <property type="molecule type" value="Genomic_DNA"/>
</dbReference>
<accession>G9FGV4</accession>
<protein>
    <submittedName>
        <fullName evidence="1">Uncharacterized protein</fullName>
    </submittedName>
</protein>